<keyword evidence="1" id="KW-0472">Membrane</keyword>
<keyword evidence="1" id="KW-1133">Transmembrane helix</keyword>
<comment type="caution">
    <text evidence="2">The sequence shown here is derived from an EMBL/GenBank/DDBJ whole genome shotgun (WGS) entry which is preliminary data.</text>
</comment>
<evidence type="ECO:0000256" key="1">
    <source>
        <dbReference type="SAM" id="Phobius"/>
    </source>
</evidence>
<evidence type="ECO:0000313" key="2">
    <source>
        <dbReference type="EMBL" id="GHE65075.1"/>
    </source>
</evidence>
<sequence>MSAPPWALVALPLTVGTLLAVVGRPANRYAPRCRGRHAVAALGLAVAVAVCGSLPGPVGSSPFQEPTQ</sequence>
<dbReference type="RefSeq" id="WP_189788074.1">
    <property type="nucleotide sequence ID" value="NZ_BNAT01000061.1"/>
</dbReference>
<feature type="transmembrane region" description="Helical" evidence="1">
    <location>
        <begin position="38"/>
        <end position="58"/>
    </location>
</feature>
<gene>
    <name evidence="2" type="ORF">GCM10017771_88670</name>
</gene>
<feature type="transmembrane region" description="Helical" evidence="1">
    <location>
        <begin position="6"/>
        <end position="26"/>
    </location>
</feature>
<keyword evidence="3" id="KW-1185">Reference proteome</keyword>
<protein>
    <submittedName>
        <fullName evidence="2">Uncharacterized protein</fullName>
    </submittedName>
</protein>
<organism evidence="2 3">
    <name type="scientific">Streptomyces capitiformicae</name>
    <dbReference type="NCBI Taxonomy" id="2014920"/>
    <lineage>
        <taxon>Bacteria</taxon>
        <taxon>Bacillati</taxon>
        <taxon>Actinomycetota</taxon>
        <taxon>Actinomycetes</taxon>
        <taxon>Kitasatosporales</taxon>
        <taxon>Streptomycetaceae</taxon>
        <taxon>Streptomyces</taxon>
    </lineage>
</organism>
<accession>A0A918ZQ86</accession>
<dbReference type="EMBL" id="BNAT01000061">
    <property type="protein sequence ID" value="GHE65075.1"/>
    <property type="molecule type" value="Genomic_DNA"/>
</dbReference>
<reference evidence="2" key="2">
    <citation type="submission" date="2020-09" db="EMBL/GenBank/DDBJ databases">
        <authorList>
            <person name="Sun Q."/>
            <person name="Zhou Y."/>
        </authorList>
    </citation>
    <scope>NUCLEOTIDE SEQUENCE</scope>
    <source>
        <strain evidence="2">CGMCC 4.7403</strain>
    </source>
</reference>
<proteinExistence type="predicted"/>
<reference evidence="2" key="1">
    <citation type="journal article" date="2014" name="Int. J. Syst. Evol. Microbiol.">
        <title>Complete genome sequence of Corynebacterium casei LMG S-19264T (=DSM 44701T), isolated from a smear-ripened cheese.</title>
        <authorList>
            <consortium name="US DOE Joint Genome Institute (JGI-PGF)"/>
            <person name="Walter F."/>
            <person name="Albersmeier A."/>
            <person name="Kalinowski J."/>
            <person name="Ruckert C."/>
        </authorList>
    </citation>
    <scope>NUCLEOTIDE SEQUENCE</scope>
    <source>
        <strain evidence="2">CGMCC 4.7403</strain>
    </source>
</reference>
<name>A0A918ZQ86_9ACTN</name>
<dbReference type="Proteomes" id="UP000603227">
    <property type="component" value="Unassembled WGS sequence"/>
</dbReference>
<keyword evidence="1" id="KW-0812">Transmembrane</keyword>
<evidence type="ECO:0000313" key="3">
    <source>
        <dbReference type="Proteomes" id="UP000603227"/>
    </source>
</evidence>
<dbReference type="AlphaFoldDB" id="A0A918ZQ86"/>